<feature type="compositionally biased region" description="Polar residues" evidence="1">
    <location>
        <begin position="44"/>
        <end position="53"/>
    </location>
</feature>
<feature type="region of interest" description="Disordered" evidence="1">
    <location>
        <begin position="734"/>
        <end position="794"/>
    </location>
</feature>
<gene>
    <name evidence="3" type="ORF">PtA15_6A320</name>
</gene>
<keyword evidence="4" id="KW-1185">Reference proteome</keyword>
<evidence type="ECO:0000313" key="4">
    <source>
        <dbReference type="Proteomes" id="UP001164743"/>
    </source>
</evidence>
<name>A0ABY7CSJ0_9BASI</name>
<dbReference type="InterPro" id="IPR041320">
    <property type="entry name" value="CxC1"/>
</dbReference>
<reference evidence="3" key="1">
    <citation type="submission" date="2022-10" db="EMBL/GenBank/DDBJ databases">
        <title>Puccinia triticina Genome sequencing and assembly.</title>
        <authorList>
            <person name="Li C."/>
        </authorList>
    </citation>
    <scope>NUCLEOTIDE SEQUENCE</scope>
    <source>
        <strain evidence="3">Pt15</strain>
    </source>
</reference>
<proteinExistence type="predicted"/>
<feature type="compositionally biased region" description="Polar residues" evidence="1">
    <location>
        <begin position="1178"/>
        <end position="1190"/>
    </location>
</feature>
<evidence type="ECO:0000259" key="2">
    <source>
        <dbReference type="Pfam" id="PF18802"/>
    </source>
</evidence>
<sequence length="1295" mass="148052">MPTTRFRFKSADRAQRLRRQRNAERDAETLARLRQHELSDRIRQQNSHNQYNPADQPVENAMDYDAPFPAHNDEAVDLADTIGSHEWVDLVEEPLDEIDLAMASERERHRHQARNFNWNALLNQLYPEYMKLKGATQNWAGPNCYNDFHRCTSTYQNKTRRSVDFIGIHGQARQTFTFCECTLDAVKLLQLGYIAASPVQPQTAFSLPLLIFHNHLWNRCHVGALPFMEALNQFLEPRSQRLYAKKGTHWENQKNFSVNHNTAEEDRKTRLVALYKRQSALQEMRVHLSLLPPKLMDSICNNMAIVTAELDELTRSGAFNVPDPEEQRLRLLLWDAKSDLYIQAVQLRAESQPLRDSHIMGSHLGTEGKERILKAMKNRRPAVKKLLDNFNQQYQMFKQKYPNQILSDSHPHPLTYEVFSKWPLDHQFWNNSLYYHSEAPWSIDPDVRTGISCFLILNRVQEEFELIAQELARAIGWAIDHHSMLKNKLQYIATRMQLLNDHAEVTPDLFTDLDMANTTLAEKYKVVGDEIRVRLSAHGVLIKEWSDNIVWLWERCQPLNNRDCILQWHGLVEEVKQNDPPVLPDLLDAFEEDIIDVHIDDGEDVEEEQLNNEENSQDFEGQLGDGANEVELELLEKPRFIHPGVDFPSLSRLQNTPICPVAMYPTRPTRFHFPLTSASPVVHWQQRYSPLDPTLVPSFLLLAETPYRPLFRYAVYTLTTIAAVDQFYPINLQKKTKRQRKRRTTSPSKPLSAASPSNLQTASQLASTVRGAPAAGEVENDPIQPPKKKRRCMPPEIVAQFADEPLDRLRKRVEDNAEYERLAAEDKAELDEAYQNYQRAILVIAAKNKLHAKPVMDYLGLEGRLRGPTNFNNFCRYDEVASPIYRNGSVPYKHRMVQCGELWGQLDKNSKRKWKDDDFIDAAIQALGAAGEDELLETDGPDRRQFLPRNKFSVSAWSMQVKRDLRQLSHSHQVEGFLVLASRDPDHPFLTTGGSLMSEEFLDITAQDSRQWNSFFRFVNGQQAIKDISGCYPSFPSRNNKRKRTDTTSKETPAGKIGEKQKCIGTKAINIPAVREKLKDALAKATHGLHLKGWPGTKTAEALQKLGVTLSVKTNDYFVTVQDFCARPSDMSVEQSHRILTGFSKGWVKLTGPPPPETEIGGVTTVGYTPSDDEQGATIKSSTSRLSSIQGKVHRPIRKTCKQPASRAKSCKSLRAGSSESDEYSASESSVQSDKESSVSVHPQRSHRRRKSVLPNDSEDENPNHCQSEEQDEHTQHKSHVTFRIDSESEDNDDD</sequence>
<accession>A0ABY7CSJ0</accession>
<evidence type="ECO:0000313" key="3">
    <source>
        <dbReference type="EMBL" id="WAQ85692.1"/>
    </source>
</evidence>
<feature type="region of interest" description="Disordered" evidence="1">
    <location>
        <begin position="39"/>
        <end position="61"/>
    </location>
</feature>
<feature type="region of interest" description="Disordered" evidence="1">
    <location>
        <begin position="1035"/>
        <end position="1054"/>
    </location>
</feature>
<dbReference type="GeneID" id="77810909"/>
<feature type="compositionally biased region" description="Basic residues" evidence="1">
    <location>
        <begin position="1192"/>
        <end position="1201"/>
    </location>
</feature>
<feature type="compositionally biased region" description="Polar residues" evidence="1">
    <location>
        <begin position="758"/>
        <end position="767"/>
    </location>
</feature>
<dbReference type="RefSeq" id="XP_053021247.1">
    <property type="nucleotide sequence ID" value="XM_053170014.1"/>
</dbReference>
<feature type="compositionally biased region" description="Basic and acidic residues" evidence="1">
    <location>
        <begin position="9"/>
        <end position="26"/>
    </location>
</feature>
<feature type="compositionally biased region" description="Low complexity" evidence="1">
    <location>
        <begin position="745"/>
        <end position="757"/>
    </location>
</feature>
<dbReference type="Proteomes" id="UP001164743">
    <property type="component" value="Chromosome 6A"/>
</dbReference>
<organism evidence="3 4">
    <name type="scientific">Puccinia triticina</name>
    <dbReference type="NCBI Taxonomy" id="208348"/>
    <lineage>
        <taxon>Eukaryota</taxon>
        <taxon>Fungi</taxon>
        <taxon>Dikarya</taxon>
        <taxon>Basidiomycota</taxon>
        <taxon>Pucciniomycotina</taxon>
        <taxon>Pucciniomycetes</taxon>
        <taxon>Pucciniales</taxon>
        <taxon>Pucciniaceae</taxon>
        <taxon>Puccinia</taxon>
    </lineage>
</organism>
<dbReference type="Pfam" id="PF18802">
    <property type="entry name" value="CxC1"/>
    <property type="match status" value="1"/>
</dbReference>
<dbReference type="EMBL" id="CP110426">
    <property type="protein sequence ID" value="WAQ85692.1"/>
    <property type="molecule type" value="Genomic_DNA"/>
</dbReference>
<dbReference type="PANTHER" id="PTHR33096:SF1">
    <property type="entry name" value="CXC1-LIKE CYSTEINE CLUSTER ASSOCIATED WITH KDZ TRANSPOSASES DOMAIN-CONTAINING PROTEIN"/>
    <property type="match status" value="1"/>
</dbReference>
<evidence type="ECO:0000256" key="1">
    <source>
        <dbReference type="SAM" id="MobiDB-lite"/>
    </source>
</evidence>
<feature type="compositionally biased region" description="Basic residues" evidence="1">
    <location>
        <begin position="734"/>
        <end position="744"/>
    </location>
</feature>
<feature type="region of interest" description="Disordered" evidence="1">
    <location>
        <begin position="1"/>
        <end position="26"/>
    </location>
</feature>
<protein>
    <recommendedName>
        <fullName evidence="2">CxC1-like cysteine cluster associated with KDZ transposases domain-containing protein</fullName>
    </recommendedName>
</protein>
<feature type="region of interest" description="Disordered" evidence="1">
    <location>
        <begin position="1152"/>
        <end position="1295"/>
    </location>
</feature>
<feature type="domain" description="CxC1-like cysteine cluster associated with KDZ transposases" evidence="2">
    <location>
        <begin position="138"/>
        <end position="240"/>
    </location>
</feature>
<dbReference type="PANTHER" id="PTHR33096">
    <property type="entry name" value="CXC2 DOMAIN-CONTAINING PROTEIN"/>
    <property type="match status" value="1"/>
</dbReference>